<accession>A0A8T3V9Z8</accession>
<evidence type="ECO:0000313" key="2">
    <source>
        <dbReference type="EMBL" id="MBE6501699.1"/>
    </source>
</evidence>
<name>A0A8T3V9Z8_9EURY</name>
<dbReference type="PROSITE" id="PS51186">
    <property type="entry name" value="GNAT"/>
    <property type="match status" value="1"/>
</dbReference>
<dbReference type="SUPFAM" id="SSF55729">
    <property type="entry name" value="Acyl-CoA N-acyltransferases (Nat)"/>
    <property type="match status" value="1"/>
</dbReference>
<dbReference type="Proteomes" id="UP000783037">
    <property type="component" value="Unassembled WGS sequence"/>
</dbReference>
<protein>
    <submittedName>
        <fullName evidence="2">N-acetyltransferase</fullName>
    </submittedName>
</protein>
<sequence length="156" mass="17727">MAFVIEDDGKIVASINYSMGKISYENDTVPALILGPIAVDGVYQNQGLGSKLINHTLGIAQKDNVPFVLVVGDEDYYSRFGFVSASEYGLYLDGTDLDEENPFFMIRVFDECKLKNELGIFRNPDVFDVDENELDEFDRKFEYKEKLVLDTQLKEL</sequence>
<feature type="domain" description="N-acetyltransferase" evidence="1">
    <location>
        <begin position="1"/>
        <end position="110"/>
    </location>
</feature>
<dbReference type="Gene3D" id="3.40.630.30">
    <property type="match status" value="1"/>
</dbReference>
<dbReference type="CDD" id="cd04301">
    <property type="entry name" value="NAT_SF"/>
    <property type="match status" value="1"/>
</dbReference>
<dbReference type="GO" id="GO:0016747">
    <property type="term" value="F:acyltransferase activity, transferring groups other than amino-acyl groups"/>
    <property type="evidence" value="ECO:0007669"/>
    <property type="project" value="InterPro"/>
</dbReference>
<dbReference type="EMBL" id="SUTK01000015">
    <property type="protein sequence ID" value="MBE6501699.1"/>
    <property type="molecule type" value="Genomic_DNA"/>
</dbReference>
<organism evidence="2 3">
    <name type="scientific">Methanobrevibacter thaueri</name>
    <dbReference type="NCBI Taxonomy" id="190975"/>
    <lineage>
        <taxon>Archaea</taxon>
        <taxon>Methanobacteriati</taxon>
        <taxon>Methanobacteriota</taxon>
        <taxon>Methanomada group</taxon>
        <taxon>Methanobacteria</taxon>
        <taxon>Methanobacteriales</taxon>
        <taxon>Methanobacteriaceae</taxon>
        <taxon>Methanobrevibacter</taxon>
    </lineage>
</organism>
<reference evidence="2" key="1">
    <citation type="submission" date="2019-04" db="EMBL/GenBank/DDBJ databases">
        <title>Evolution of Biomass-Degrading Anaerobic Consortia Revealed by Metagenomics.</title>
        <authorList>
            <person name="Peng X."/>
        </authorList>
    </citation>
    <scope>NUCLEOTIDE SEQUENCE</scope>
    <source>
        <strain evidence="2">SIG18</strain>
    </source>
</reference>
<comment type="caution">
    <text evidence="2">The sequence shown here is derived from an EMBL/GenBank/DDBJ whole genome shotgun (WGS) entry which is preliminary data.</text>
</comment>
<evidence type="ECO:0000259" key="1">
    <source>
        <dbReference type="PROSITE" id="PS51186"/>
    </source>
</evidence>
<dbReference type="InterPro" id="IPR000182">
    <property type="entry name" value="GNAT_dom"/>
</dbReference>
<dbReference type="InterPro" id="IPR016181">
    <property type="entry name" value="Acyl_CoA_acyltransferase"/>
</dbReference>
<dbReference type="Pfam" id="PF13527">
    <property type="entry name" value="Acetyltransf_9"/>
    <property type="match status" value="1"/>
</dbReference>
<evidence type="ECO:0000313" key="3">
    <source>
        <dbReference type="Proteomes" id="UP000783037"/>
    </source>
</evidence>
<gene>
    <name evidence="2" type="ORF">E7Z79_04585</name>
</gene>
<proteinExistence type="predicted"/>
<dbReference type="RefSeq" id="WP_303738801.1">
    <property type="nucleotide sequence ID" value="NZ_SUTK01000015.1"/>
</dbReference>
<dbReference type="AlphaFoldDB" id="A0A8T3V9Z8"/>